<dbReference type="SUPFAM" id="SSF51905">
    <property type="entry name" value="FAD/NAD(P)-binding domain"/>
    <property type="match status" value="1"/>
</dbReference>
<keyword evidence="5" id="KW-1185">Reference proteome</keyword>
<dbReference type="EMBL" id="QKTW01000022">
    <property type="protein sequence ID" value="PZF71724.1"/>
    <property type="molecule type" value="Genomic_DNA"/>
</dbReference>
<dbReference type="OrthoDB" id="9766816at2"/>
<accession>A0A2W2AUT3</accession>
<evidence type="ECO:0000259" key="3">
    <source>
        <dbReference type="Pfam" id="PF01494"/>
    </source>
</evidence>
<proteinExistence type="predicted"/>
<dbReference type="PANTHER" id="PTHR13789">
    <property type="entry name" value="MONOOXYGENASE"/>
    <property type="match status" value="1"/>
</dbReference>
<evidence type="ECO:0000256" key="2">
    <source>
        <dbReference type="ARBA" id="ARBA00023033"/>
    </source>
</evidence>
<keyword evidence="1" id="KW-0560">Oxidoreductase</keyword>
<reference evidence="4 5" key="1">
    <citation type="submission" date="2018-06" db="EMBL/GenBank/DDBJ databases">
        <title>Mucibacter soli gen. nov., sp. nov., a new member of the family Chitinophagaceae producing mucin.</title>
        <authorList>
            <person name="Kim M.-K."/>
            <person name="Park S."/>
            <person name="Kim T.-S."/>
            <person name="Joung Y."/>
            <person name="Han J.-H."/>
            <person name="Kim S.B."/>
        </authorList>
    </citation>
    <scope>NUCLEOTIDE SEQUENCE [LARGE SCALE GENOMIC DNA]</scope>
    <source>
        <strain evidence="4 5">R1-15</strain>
    </source>
</reference>
<name>A0A2W2AUT3_9BACT</name>
<protein>
    <submittedName>
        <fullName evidence="4">Monooxygenase</fullName>
    </submittedName>
</protein>
<organism evidence="4 5">
    <name type="scientific">Taibaiella soli</name>
    <dbReference type="NCBI Taxonomy" id="1649169"/>
    <lineage>
        <taxon>Bacteria</taxon>
        <taxon>Pseudomonadati</taxon>
        <taxon>Bacteroidota</taxon>
        <taxon>Chitinophagia</taxon>
        <taxon>Chitinophagales</taxon>
        <taxon>Chitinophagaceae</taxon>
        <taxon>Taibaiella</taxon>
    </lineage>
</organism>
<dbReference type="InterPro" id="IPR050493">
    <property type="entry name" value="FAD-dep_Monooxygenase_BioMet"/>
</dbReference>
<dbReference type="AlphaFoldDB" id="A0A2W2AUT3"/>
<dbReference type="PANTHER" id="PTHR13789:SF309">
    <property type="entry name" value="PUTATIVE (AFU_ORTHOLOGUE AFUA_6G14510)-RELATED"/>
    <property type="match status" value="1"/>
</dbReference>
<dbReference type="GO" id="GO:0071949">
    <property type="term" value="F:FAD binding"/>
    <property type="evidence" value="ECO:0007669"/>
    <property type="project" value="InterPro"/>
</dbReference>
<evidence type="ECO:0000256" key="1">
    <source>
        <dbReference type="ARBA" id="ARBA00023002"/>
    </source>
</evidence>
<dbReference type="InterPro" id="IPR002938">
    <property type="entry name" value="FAD-bd"/>
</dbReference>
<dbReference type="InterPro" id="IPR036188">
    <property type="entry name" value="FAD/NAD-bd_sf"/>
</dbReference>
<evidence type="ECO:0000313" key="4">
    <source>
        <dbReference type="EMBL" id="PZF71724.1"/>
    </source>
</evidence>
<dbReference type="GO" id="GO:0004497">
    <property type="term" value="F:monooxygenase activity"/>
    <property type="evidence" value="ECO:0007669"/>
    <property type="project" value="UniProtKB-KW"/>
</dbReference>
<feature type="domain" description="FAD-binding" evidence="3">
    <location>
        <begin position="5"/>
        <end position="343"/>
    </location>
</feature>
<dbReference type="PRINTS" id="PR00420">
    <property type="entry name" value="RNGMNOXGNASE"/>
</dbReference>
<gene>
    <name evidence="4" type="ORF">DN068_16795</name>
</gene>
<dbReference type="Proteomes" id="UP000248745">
    <property type="component" value="Unassembled WGS sequence"/>
</dbReference>
<sequence>MLSMKAIIIGGGIGGLTAGIALQKRGIDYEVFESAPEIRPVGAGIWLGGNAMNVFEKLGVADAIKSCSYYQKEIFIKDYRGSILQRVDNELIRQKYGNGTYSIHRAALQEVLAAEVGTKLHTGKKCTGIYQHTSGVTAHFEDGTQVHGDFVIAADGIRSVIREKYVTKAVYRYSGQTCWRAIVHMNLPREEQNQSAEIWGYDRGLRASYSQVGKEQVYFWVTIAMEKDSHFNNMDAHRQIKKWLQPFSGYNLQTVVRNIQPELLIHSDLYDIKPVDKWYAGNIVLLGDAAHATTPNLGQGAGQAIEDAYVLAACLEKEPDQPQAAFANYQNKRIKRTQKVVDISWKLAQMTNIGNPALRHIRNWIIKATPNFVTQKQFDLLYGIDLDS</sequence>
<dbReference type="Pfam" id="PF01494">
    <property type="entry name" value="FAD_binding_3"/>
    <property type="match status" value="1"/>
</dbReference>
<dbReference type="Gene3D" id="3.50.50.60">
    <property type="entry name" value="FAD/NAD(P)-binding domain"/>
    <property type="match status" value="1"/>
</dbReference>
<evidence type="ECO:0000313" key="5">
    <source>
        <dbReference type="Proteomes" id="UP000248745"/>
    </source>
</evidence>
<comment type="caution">
    <text evidence="4">The sequence shown here is derived from an EMBL/GenBank/DDBJ whole genome shotgun (WGS) entry which is preliminary data.</text>
</comment>
<keyword evidence="2 4" id="KW-0503">Monooxygenase</keyword>